<keyword evidence="2" id="KW-0812">Transmembrane</keyword>
<evidence type="ECO:0000259" key="3">
    <source>
        <dbReference type="Pfam" id="PF25876"/>
    </source>
</evidence>
<protein>
    <submittedName>
        <fullName evidence="4">HlyD family secretion protein</fullName>
    </submittedName>
</protein>
<name>A0A1I3BBC0_9PLAN</name>
<reference evidence="5" key="1">
    <citation type="submission" date="2016-10" db="EMBL/GenBank/DDBJ databases">
        <authorList>
            <person name="Varghese N."/>
            <person name="Submissions S."/>
        </authorList>
    </citation>
    <scope>NUCLEOTIDE SEQUENCE [LARGE SCALE GENOMIC DNA]</scope>
    <source>
        <strain evidence="5">DSM 26348</strain>
    </source>
</reference>
<feature type="coiled-coil region" evidence="1">
    <location>
        <begin position="173"/>
        <end position="207"/>
    </location>
</feature>
<dbReference type="InterPro" id="IPR058624">
    <property type="entry name" value="MdtA-like_HH"/>
</dbReference>
<sequence length="369" mass="40190">MLPPCYCANGLADCTLNRLSGPVRGFGSMSRKLLAVAIAAVAVVGYVGYQVWLSKQSALPPGIASGNGRIEAKLVDVSAKEPLRVKKILVDEGALVERGEVLVQMDTSTLNAELTEAKAKVTSAQEREAAARSSIVRRQSEIDLAKLEFDRYTKLLESNAGTQQEFDRRKSNLDIQKASLAEDEAKLRTATEEVEVAKANMATFQTRVDDAVLKSPVRGRVLYRLAEEGEVLAAGGKALTLVNLEDVYMEIFLPSEQAARLKVGAEARVTVDHAPGRAAAAKVSFVSPEAQFTPKQVETKSERDKLMFRVKIRVPDELVSSYLERVKTGVRGVGYVKIDESAQWPPFLQNVINPPDDPTAKKAVPLPSK</sequence>
<keyword evidence="2" id="KW-0472">Membrane</keyword>
<keyword evidence="2" id="KW-1133">Transmembrane helix</keyword>
<gene>
    <name evidence="4" type="ORF">SAMN05421753_101355</name>
</gene>
<dbReference type="Gene3D" id="1.10.287.470">
    <property type="entry name" value="Helix hairpin bin"/>
    <property type="match status" value="1"/>
</dbReference>
<dbReference type="PANTHER" id="PTHR30438:SF2">
    <property type="entry name" value="MEMBRANE PROTEIN"/>
    <property type="match status" value="1"/>
</dbReference>
<evidence type="ECO:0000313" key="4">
    <source>
        <dbReference type="EMBL" id="SFH59574.1"/>
    </source>
</evidence>
<dbReference type="GO" id="GO:0005886">
    <property type="term" value="C:plasma membrane"/>
    <property type="evidence" value="ECO:0007669"/>
    <property type="project" value="TreeGrafter"/>
</dbReference>
<evidence type="ECO:0000313" key="5">
    <source>
        <dbReference type="Proteomes" id="UP000199518"/>
    </source>
</evidence>
<keyword evidence="1" id="KW-0175">Coiled coil</keyword>
<keyword evidence="5" id="KW-1185">Reference proteome</keyword>
<feature type="domain" description="Multidrug resistance protein MdtA-like alpha-helical hairpin" evidence="3">
    <location>
        <begin position="129"/>
        <end position="191"/>
    </location>
</feature>
<evidence type="ECO:0000256" key="1">
    <source>
        <dbReference type="SAM" id="Coils"/>
    </source>
</evidence>
<feature type="transmembrane region" description="Helical" evidence="2">
    <location>
        <begin position="33"/>
        <end position="52"/>
    </location>
</feature>
<dbReference type="Gene3D" id="2.40.30.170">
    <property type="match status" value="1"/>
</dbReference>
<dbReference type="Pfam" id="PF25876">
    <property type="entry name" value="HH_MFP_RND"/>
    <property type="match status" value="1"/>
</dbReference>
<dbReference type="AlphaFoldDB" id="A0A1I3BBC0"/>
<organism evidence="4 5">
    <name type="scientific">Planctomicrobium piriforme</name>
    <dbReference type="NCBI Taxonomy" id="1576369"/>
    <lineage>
        <taxon>Bacteria</taxon>
        <taxon>Pseudomonadati</taxon>
        <taxon>Planctomycetota</taxon>
        <taxon>Planctomycetia</taxon>
        <taxon>Planctomycetales</taxon>
        <taxon>Planctomycetaceae</taxon>
        <taxon>Planctomicrobium</taxon>
    </lineage>
</organism>
<dbReference type="EMBL" id="FOQD01000001">
    <property type="protein sequence ID" value="SFH59574.1"/>
    <property type="molecule type" value="Genomic_DNA"/>
</dbReference>
<dbReference type="Gene3D" id="2.40.50.100">
    <property type="match status" value="1"/>
</dbReference>
<dbReference type="SUPFAM" id="SSF111369">
    <property type="entry name" value="HlyD-like secretion proteins"/>
    <property type="match status" value="1"/>
</dbReference>
<accession>A0A1I3BBC0</accession>
<evidence type="ECO:0000256" key="2">
    <source>
        <dbReference type="SAM" id="Phobius"/>
    </source>
</evidence>
<proteinExistence type="predicted"/>
<dbReference type="PANTHER" id="PTHR30438">
    <property type="entry name" value="36 KDA ANTIGEN-RELATED"/>
    <property type="match status" value="1"/>
</dbReference>
<dbReference type="Proteomes" id="UP000199518">
    <property type="component" value="Unassembled WGS sequence"/>
</dbReference>
<dbReference type="STRING" id="1576369.SAMN05421753_101355"/>